<evidence type="ECO:0000313" key="3">
    <source>
        <dbReference type="EMBL" id="OGX92092.1"/>
    </source>
</evidence>
<dbReference type="OrthoDB" id="3268254at2"/>
<gene>
    <name evidence="3" type="ORF">BEN49_17255</name>
</gene>
<accession>A0A1G1TMK5</accession>
<dbReference type="InterPro" id="IPR008687">
    <property type="entry name" value="MobC"/>
</dbReference>
<comment type="caution">
    <text evidence="3">The sequence shown here is derived from an EMBL/GenBank/DDBJ whole genome shotgun (WGS) entry which is preliminary data.</text>
</comment>
<evidence type="ECO:0000313" key="4">
    <source>
        <dbReference type="Proteomes" id="UP000177506"/>
    </source>
</evidence>
<feature type="compositionally biased region" description="Basic and acidic residues" evidence="1">
    <location>
        <begin position="21"/>
        <end position="30"/>
    </location>
</feature>
<evidence type="ECO:0000256" key="1">
    <source>
        <dbReference type="SAM" id="MobiDB-lite"/>
    </source>
</evidence>
<keyword evidence="4" id="KW-1185">Reference proteome</keyword>
<dbReference type="RefSeq" id="WP_070739594.1">
    <property type="nucleotide sequence ID" value="NZ_MDZA01000013.1"/>
</dbReference>
<protein>
    <recommendedName>
        <fullName evidence="2">Bacterial mobilisation domain-containing protein</fullName>
    </recommendedName>
</protein>
<reference evidence="3 4" key="1">
    <citation type="submission" date="2016-08" db="EMBL/GenBank/DDBJ databases">
        <title>Hymenobacter coccineus sp. nov., Hymenobacter lapidarius sp. nov. and Hymenobacter glacialis sp. nov., isolated from Antarctic soil.</title>
        <authorList>
            <person name="Sedlacek I."/>
            <person name="Kralova S."/>
            <person name="Kyrova K."/>
            <person name="Maslanova I."/>
            <person name="Stankova E."/>
            <person name="Vrbovska V."/>
            <person name="Nemec M."/>
            <person name="Bartak M."/>
            <person name="Svec P."/>
            <person name="Busse H.-J."/>
            <person name="Pantucek R."/>
        </authorList>
    </citation>
    <scope>NUCLEOTIDE SEQUENCE [LARGE SCALE GENOMIC DNA]</scope>
    <source>
        <strain evidence="3 4">CCM 8649</strain>
    </source>
</reference>
<organism evidence="3 4">
    <name type="scientific">Hymenobacter coccineus</name>
    <dbReference type="NCBI Taxonomy" id="1908235"/>
    <lineage>
        <taxon>Bacteria</taxon>
        <taxon>Pseudomonadati</taxon>
        <taxon>Bacteroidota</taxon>
        <taxon>Cytophagia</taxon>
        <taxon>Cytophagales</taxon>
        <taxon>Hymenobacteraceae</taxon>
        <taxon>Hymenobacter</taxon>
    </lineage>
</organism>
<evidence type="ECO:0000259" key="2">
    <source>
        <dbReference type="Pfam" id="PF05713"/>
    </source>
</evidence>
<dbReference type="EMBL" id="MDZA01000013">
    <property type="protein sequence ID" value="OGX92092.1"/>
    <property type="molecule type" value="Genomic_DNA"/>
</dbReference>
<dbReference type="Proteomes" id="UP000177506">
    <property type="component" value="Unassembled WGS sequence"/>
</dbReference>
<feature type="domain" description="Bacterial mobilisation" evidence="2">
    <location>
        <begin position="85"/>
        <end position="126"/>
    </location>
</feature>
<dbReference type="AlphaFoldDB" id="A0A1G1TMK5"/>
<dbReference type="Pfam" id="PF05713">
    <property type="entry name" value="MobC"/>
    <property type="match status" value="1"/>
</dbReference>
<name>A0A1G1TMK5_9BACT</name>
<sequence>MSQIAPNSADEPKPKRLGGRPKKEPGEKLKSVTTHVSLARYEELEAGAVAVRQPLSQFVRPLVEAGVKARKRPVLQLTIEQDGYLRQLAGMANNLNQLSKRAHQSGFAAVAQEVEAQAATLDRLLDYFADVV</sequence>
<feature type="region of interest" description="Disordered" evidence="1">
    <location>
        <begin position="1"/>
        <end position="31"/>
    </location>
</feature>
<proteinExistence type="predicted"/>